<reference evidence="12 13" key="1">
    <citation type="submission" date="2019-01" db="EMBL/GenBank/DDBJ databases">
        <title>Whole Genome of Ornithobacterium rhinotracheale FARPER-174b.</title>
        <authorList>
            <person name="Tataje-Lavanda L.A."/>
            <person name="Montalvan A."/>
            <person name="Montesinos R."/>
            <person name="Zimic M."/>
            <person name="Fernandez-Sanchez M."/>
            <person name="Fernandez-Diaz M."/>
        </authorList>
    </citation>
    <scope>NUCLEOTIDE SEQUENCE [LARGE SCALE GENOMIC DNA]</scope>
    <source>
        <strain evidence="12 13">FARPER-174b</strain>
    </source>
</reference>
<evidence type="ECO:0000256" key="4">
    <source>
        <dbReference type="ARBA" id="ARBA00022679"/>
    </source>
</evidence>
<dbReference type="EC" id="2.1.2.3" evidence="10"/>
<evidence type="ECO:0000313" key="13">
    <source>
        <dbReference type="Proteomes" id="UP000287701"/>
    </source>
</evidence>
<sequence length="503" mass="55805">MQKTALLSVSNKAGITAFAQFLESQNYQILSTGGTYKHLKEAGIEVKEVAQITEFPEILNGRVKTLHPHIHGGILARRNDPKHMQTLTEMGISPIDIVVVNLYPFFENADKDLTMEELVEFIDIGGPTMLRAAAKSFFDVTVITDVSDYALVQKEIEAHGETSLETRKNLAGKVFNLTSAYDAAIAQKLLNDPFPPYYSISYQKEFDLRYGENPHQAAAYYTSTFASGALKNFTQHQGKELSFNNIRDLDLAWKIVCEFDQTACCAVKHSTPCGVALDDDILQAYQKAHDCDPISIFGGIVTFNKKVTKAVAEKCNEIFLEIIAAPSFEAEALEVFAKKKNLRVIEIKNPLNDKMQLVQVDGGLLVQEIDKAFSQDFKVVTHQQPTERQLSDLEFALKVVKHVKSNAIVVATDGQALGVGTGETNRIWAAQQAIQRAKEKTQENLVLASDAFFPFRDVVDYAAQQGITALIHPGGSLRDQESIDAANEHNLPMIISGMRHFLH</sequence>
<comment type="pathway">
    <text evidence="1 10">Purine metabolism; IMP biosynthesis via de novo pathway; IMP from 5-formamido-1-(5-phospho-D-ribosyl)imidazole-4-carboxamide: step 1/1.</text>
</comment>
<dbReference type="PIRSF" id="PIRSF000414">
    <property type="entry name" value="AICARFT_IMPCHas"/>
    <property type="match status" value="1"/>
</dbReference>
<evidence type="ECO:0000256" key="8">
    <source>
        <dbReference type="ARBA" id="ARBA00050488"/>
    </source>
</evidence>
<gene>
    <name evidence="10 12" type="primary">purH</name>
    <name evidence="12" type="ORF">EQP59_09685</name>
</gene>
<evidence type="ECO:0000313" key="12">
    <source>
        <dbReference type="EMBL" id="QAR31590.1"/>
    </source>
</evidence>
<dbReference type="NCBIfam" id="NF002049">
    <property type="entry name" value="PRK00881.1"/>
    <property type="match status" value="1"/>
</dbReference>
<comment type="catalytic activity">
    <reaction evidence="9 10">
        <text>IMP + H2O = 5-formamido-1-(5-phospho-D-ribosyl)imidazole-4-carboxamide</text>
        <dbReference type="Rhea" id="RHEA:18445"/>
        <dbReference type="ChEBI" id="CHEBI:15377"/>
        <dbReference type="ChEBI" id="CHEBI:58053"/>
        <dbReference type="ChEBI" id="CHEBI:58467"/>
        <dbReference type="EC" id="3.5.4.10"/>
    </reaction>
</comment>
<keyword evidence="6 10" id="KW-0378">Hydrolase</keyword>
<dbReference type="InterPro" id="IPR016193">
    <property type="entry name" value="Cytidine_deaminase-like"/>
</dbReference>
<dbReference type="PANTHER" id="PTHR11692">
    <property type="entry name" value="BIFUNCTIONAL PURINE BIOSYNTHESIS PROTEIN PURH"/>
    <property type="match status" value="1"/>
</dbReference>
<comment type="catalytic activity">
    <reaction evidence="8 10">
        <text>(6R)-10-formyltetrahydrofolate + 5-amino-1-(5-phospho-beta-D-ribosyl)imidazole-4-carboxamide = 5-formamido-1-(5-phospho-D-ribosyl)imidazole-4-carboxamide + (6S)-5,6,7,8-tetrahydrofolate</text>
        <dbReference type="Rhea" id="RHEA:22192"/>
        <dbReference type="ChEBI" id="CHEBI:57453"/>
        <dbReference type="ChEBI" id="CHEBI:58467"/>
        <dbReference type="ChEBI" id="CHEBI:58475"/>
        <dbReference type="ChEBI" id="CHEBI:195366"/>
        <dbReference type="EC" id="2.1.2.3"/>
    </reaction>
</comment>
<dbReference type="AlphaFoldDB" id="A0A410JTR5"/>
<dbReference type="Gene3D" id="3.40.140.20">
    <property type="match status" value="2"/>
</dbReference>
<dbReference type="InterPro" id="IPR024051">
    <property type="entry name" value="AICAR_Tfase_dup_dom_sf"/>
</dbReference>
<dbReference type="GO" id="GO:0005829">
    <property type="term" value="C:cytosol"/>
    <property type="evidence" value="ECO:0007669"/>
    <property type="project" value="TreeGrafter"/>
</dbReference>
<evidence type="ECO:0000256" key="7">
    <source>
        <dbReference type="ARBA" id="ARBA00023268"/>
    </source>
</evidence>
<dbReference type="InterPro" id="IPR002695">
    <property type="entry name" value="PurH-like"/>
</dbReference>
<dbReference type="EMBL" id="CP035107">
    <property type="protein sequence ID" value="QAR31590.1"/>
    <property type="molecule type" value="Genomic_DNA"/>
</dbReference>
<dbReference type="GO" id="GO:0003937">
    <property type="term" value="F:IMP cyclohydrolase activity"/>
    <property type="evidence" value="ECO:0007669"/>
    <property type="project" value="UniProtKB-UniRule"/>
</dbReference>
<dbReference type="Gene3D" id="3.40.50.1380">
    <property type="entry name" value="Methylglyoxal synthase-like domain"/>
    <property type="match status" value="1"/>
</dbReference>
<dbReference type="FunFam" id="3.40.140.20:FF:000001">
    <property type="entry name" value="Bifunctional purine biosynthesis protein PurH"/>
    <property type="match status" value="1"/>
</dbReference>
<dbReference type="RefSeq" id="WP_128501995.1">
    <property type="nucleotide sequence ID" value="NZ_CP035107.1"/>
</dbReference>
<comment type="similarity">
    <text evidence="3 10">Belongs to the PurH family.</text>
</comment>
<dbReference type="GO" id="GO:0006189">
    <property type="term" value="P:'de novo' IMP biosynthetic process"/>
    <property type="evidence" value="ECO:0007669"/>
    <property type="project" value="UniProtKB-UniRule"/>
</dbReference>
<dbReference type="Pfam" id="PF02142">
    <property type="entry name" value="MGS"/>
    <property type="match status" value="1"/>
</dbReference>
<dbReference type="Pfam" id="PF01808">
    <property type="entry name" value="AICARFT_IMPCHas"/>
    <property type="match status" value="1"/>
</dbReference>
<dbReference type="SUPFAM" id="SSF53927">
    <property type="entry name" value="Cytidine deaminase-like"/>
    <property type="match status" value="1"/>
</dbReference>
<keyword evidence="5 10" id="KW-0658">Purine biosynthesis</keyword>
<dbReference type="EC" id="3.5.4.10" evidence="10"/>
<keyword evidence="4 10" id="KW-0808">Transferase</keyword>
<dbReference type="GO" id="GO:0004643">
    <property type="term" value="F:phosphoribosylaminoimidazolecarboxamide formyltransferase activity"/>
    <property type="evidence" value="ECO:0007669"/>
    <property type="project" value="UniProtKB-UniRule"/>
</dbReference>
<evidence type="ECO:0000256" key="3">
    <source>
        <dbReference type="ARBA" id="ARBA00007667"/>
    </source>
</evidence>
<dbReference type="UniPathway" id="UPA00074">
    <property type="reaction ID" value="UER00133"/>
</dbReference>
<name>A0A410JTR5_ORNRH</name>
<dbReference type="SMART" id="SM00851">
    <property type="entry name" value="MGS"/>
    <property type="match status" value="1"/>
</dbReference>
<evidence type="ECO:0000256" key="6">
    <source>
        <dbReference type="ARBA" id="ARBA00022801"/>
    </source>
</evidence>
<evidence type="ECO:0000259" key="11">
    <source>
        <dbReference type="PROSITE" id="PS51855"/>
    </source>
</evidence>
<dbReference type="Proteomes" id="UP000287701">
    <property type="component" value="Chromosome"/>
</dbReference>
<dbReference type="NCBIfam" id="TIGR00355">
    <property type="entry name" value="purH"/>
    <property type="match status" value="1"/>
</dbReference>
<feature type="domain" description="MGS-like" evidence="11">
    <location>
        <begin position="1"/>
        <end position="144"/>
    </location>
</feature>
<comment type="pathway">
    <text evidence="2 10">Purine metabolism; IMP biosynthesis via de novo pathway; 5-formamido-1-(5-phospho-D-ribosyl)imidazole-4-carboxamide from 5-amino-1-(5-phospho-D-ribosyl)imidazole-4-carboxamide (10-formyl THF route): step 1/1.</text>
</comment>
<dbReference type="PANTHER" id="PTHR11692:SF0">
    <property type="entry name" value="BIFUNCTIONAL PURINE BIOSYNTHESIS PROTEIN ATIC"/>
    <property type="match status" value="1"/>
</dbReference>
<organism evidence="12 13">
    <name type="scientific">Ornithobacterium rhinotracheale</name>
    <dbReference type="NCBI Taxonomy" id="28251"/>
    <lineage>
        <taxon>Bacteria</taxon>
        <taxon>Pseudomonadati</taxon>
        <taxon>Bacteroidota</taxon>
        <taxon>Flavobacteriia</taxon>
        <taxon>Flavobacteriales</taxon>
        <taxon>Weeksellaceae</taxon>
        <taxon>Ornithobacterium</taxon>
    </lineage>
</organism>
<dbReference type="SUPFAM" id="SSF52335">
    <property type="entry name" value="Methylglyoxal synthase-like"/>
    <property type="match status" value="1"/>
</dbReference>
<proteinExistence type="inferred from homology"/>
<dbReference type="CDD" id="cd01421">
    <property type="entry name" value="IMPCH"/>
    <property type="match status" value="1"/>
</dbReference>
<keyword evidence="7 10" id="KW-0511">Multifunctional enzyme</keyword>
<dbReference type="SMART" id="SM00798">
    <property type="entry name" value="AICARFT_IMPCHas"/>
    <property type="match status" value="1"/>
</dbReference>
<dbReference type="FunFam" id="3.40.50.1380:FF:000001">
    <property type="entry name" value="Bifunctional purine biosynthesis protein PurH"/>
    <property type="match status" value="1"/>
</dbReference>
<dbReference type="HAMAP" id="MF_00139">
    <property type="entry name" value="PurH"/>
    <property type="match status" value="1"/>
</dbReference>
<evidence type="ECO:0000256" key="5">
    <source>
        <dbReference type="ARBA" id="ARBA00022755"/>
    </source>
</evidence>
<dbReference type="PROSITE" id="PS51855">
    <property type="entry name" value="MGS"/>
    <property type="match status" value="1"/>
</dbReference>
<protein>
    <recommendedName>
        <fullName evidence="10">Bifunctional purine biosynthesis protein PurH</fullName>
    </recommendedName>
    <domain>
        <recommendedName>
            <fullName evidence="10">Phosphoribosylaminoimidazolecarboxamide formyltransferase</fullName>
            <ecNumber evidence="10">2.1.2.3</ecNumber>
        </recommendedName>
        <alternativeName>
            <fullName evidence="10">AICAR transformylase</fullName>
        </alternativeName>
    </domain>
    <domain>
        <recommendedName>
            <fullName evidence="10">IMP cyclohydrolase</fullName>
            <ecNumber evidence="10">3.5.4.10</ecNumber>
        </recommendedName>
        <alternativeName>
            <fullName evidence="10">ATIC</fullName>
        </alternativeName>
        <alternativeName>
            <fullName evidence="10">IMP synthase</fullName>
        </alternativeName>
        <alternativeName>
            <fullName evidence="10">Inosinicase</fullName>
        </alternativeName>
    </domain>
</protein>
<dbReference type="InterPro" id="IPR011607">
    <property type="entry name" value="MGS-like_dom"/>
</dbReference>
<comment type="domain">
    <text evidence="10">The IMP cyclohydrolase activity resides in the N-terminal region.</text>
</comment>
<dbReference type="FunFam" id="3.40.140.20:FF:000002">
    <property type="entry name" value="Bifunctional purine biosynthesis protein PurH"/>
    <property type="match status" value="1"/>
</dbReference>
<evidence type="ECO:0000256" key="2">
    <source>
        <dbReference type="ARBA" id="ARBA00004954"/>
    </source>
</evidence>
<evidence type="ECO:0000256" key="9">
    <source>
        <dbReference type="ARBA" id="ARBA00050687"/>
    </source>
</evidence>
<evidence type="ECO:0000256" key="10">
    <source>
        <dbReference type="HAMAP-Rule" id="MF_00139"/>
    </source>
</evidence>
<evidence type="ECO:0000256" key="1">
    <source>
        <dbReference type="ARBA" id="ARBA00004844"/>
    </source>
</evidence>
<dbReference type="InterPro" id="IPR036914">
    <property type="entry name" value="MGS-like_dom_sf"/>
</dbReference>
<dbReference type="OrthoDB" id="9802065at2"/>
<accession>A0A410JTR5</accession>